<comment type="caution">
    <text evidence="1">The sequence shown here is derived from an EMBL/GenBank/DDBJ whole genome shotgun (WGS) entry which is preliminary data.</text>
</comment>
<name>A0A2T9ZH57_9FUNG</name>
<reference evidence="1 2" key="1">
    <citation type="journal article" date="2018" name="MBio">
        <title>Comparative Genomics Reveals the Core Gene Toolbox for the Fungus-Insect Symbiosis.</title>
        <authorList>
            <person name="Wang Y."/>
            <person name="Stata M."/>
            <person name="Wang W."/>
            <person name="Stajich J.E."/>
            <person name="White M.M."/>
            <person name="Moncalvo J.M."/>
        </authorList>
    </citation>
    <scope>NUCLEOTIDE SEQUENCE [LARGE SCALE GENOMIC DNA]</scope>
    <source>
        <strain evidence="1 2">SC-DP-2</strain>
    </source>
</reference>
<evidence type="ECO:0000313" key="2">
    <source>
        <dbReference type="Proteomes" id="UP000245609"/>
    </source>
</evidence>
<gene>
    <name evidence="1" type="ORF">BB560_001582</name>
</gene>
<dbReference type="AlphaFoldDB" id="A0A2T9ZH57"/>
<dbReference type="Proteomes" id="UP000245609">
    <property type="component" value="Unassembled WGS sequence"/>
</dbReference>
<sequence length="274" mass="31867">MTNFKLLQKCKQFTDIQYKLSGITRSIDISFSITQLRIPNAYKSLEIDEKQCINDFSANEELIDTNYLAEHVSTAQQINKIIIFARNNSLHGYENRKGKIFRRPQQSDFYNSQPSFSDSGRPEEPKGYNVKLFSWHHQEGGLDQVGRWFDSWLLLTLFVAVPDRMGGLDQVGRWFDSWLLLTLFVAVPDIYTDVLDYGWRIVTENTTVYEKWEYKEKSLQINAKEILVILKAIKLSMVFGKAAKIYFNNNTTISYVKKFGVTRSRVLLTISEEI</sequence>
<proteinExistence type="predicted"/>
<keyword evidence="2" id="KW-1185">Reference proteome</keyword>
<protein>
    <submittedName>
        <fullName evidence="1">Uncharacterized protein</fullName>
    </submittedName>
</protein>
<dbReference type="OrthoDB" id="6771932at2759"/>
<evidence type="ECO:0000313" key="1">
    <source>
        <dbReference type="EMBL" id="PVV03933.1"/>
    </source>
</evidence>
<accession>A0A2T9ZH57</accession>
<organism evidence="1 2">
    <name type="scientific">Smittium megazygosporum</name>
    <dbReference type="NCBI Taxonomy" id="133381"/>
    <lineage>
        <taxon>Eukaryota</taxon>
        <taxon>Fungi</taxon>
        <taxon>Fungi incertae sedis</taxon>
        <taxon>Zoopagomycota</taxon>
        <taxon>Kickxellomycotina</taxon>
        <taxon>Harpellomycetes</taxon>
        <taxon>Harpellales</taxon>
        <taxon>Legeriomycetaceae</taxon>
        <taxon>Smittium</taxon>
    </lineage>
</organism>
<dbReference type="EMBL" id="MBFS01000180">
    <property type="protein sequence ID" value="PVV03933.1"/>
    <property type="molecule type" value="Genomic_DNA"/>
</dbReference>